<proteinExistence type="predicted"/>
<sequence>MSADKTKDFSHIKFGFRGEGIIYKLNGKEYELNSTWINGIRIQFDDLTNTGLNEKQKTKMFAEIIQFVNQKDNEKPIICYNSDYKDAELWKRLSTEFRSEIKDIEISNVKKDNIALYKNMSEDLKTGMAEINIRGLKLKTVKDLDKHWNKIKFTKDNESNEKVTFWDKLRAKLN</sequence>
<reference evidence="1" key="1">
    <citation type="journal article" date="2014" name="Int. J. Syst. Evol. Microbiol.">
        <title>Complete genome of a new Firmicutes species belonging to the dominant human colonic microbiota ('Ruminococcus bicirculans') reveals two chromosomes and a selective capacity to utilize plant glucans.</title>
        <authorList>
            <consortium name="NISC Comparative Sequencing Program"/>
            <person name="Wegmann U."/>
            <person name="Louis P."/>
            <person name="Goesmann A."/>
            <person name="Henrissat B."/>
            <person name="Duncan S.H."/>
            <person name="Flint H.J."/>
        </authorList>
    </citation>
    <scope>NUCLEOTIDE SEQUENCE</scope>
    <source>
        <strain evidence="1">CECT 8869</strain>
    </source>
</reference>
<keyword evidence="2" id="KW-1185">Reference proteome</keyword>
<protein>
    <recommendedName>
        <fullName evidence="3">DUF695 domain-containing protein</fullName>
    </recommendedName>
</protein>
<evidence type="ECO:0000313" key="2">
    <source>
        <dbReference type="Proteomes" id="UP001168579"/>
    </source>
</evidence>
<dbReference type="Proteomes" id="UP001168579">
    <property type="component" value="Unassembled WGS sequence"/>
</dbReference>
<organism evidence="1 2">
    <name type="scientific">Maribacter confluentis</name>
    <dbReference type="NCBI Taxonomy" id="1656093"/>
    <lineage>
        <taxon>Bacteria</taxon>
        <taxon>Pseudomonadati</taxon>
        <taxon>Bacteroidota</taxon>
        <taxon>Flavobacteriia</taxon>
        <taxon>Flavobacteriales</taxon>
        <taxon>Flavobacteriaceae</taxon>
        <taxon>Maribacter</taxon>
    </lineage>
</organism>
<comment type="caution">
    <text evidence="1">The sequence shown here is derived from an EMBL/GenBank/DDBJ whole genome shotgun (WGS) entry which is preliminary data.</text>
</comment>
<accession>A0ABT8RV38</accession>
<evidence type="ECO:0008006" key="3">
    <source>
        <dbReference type="Google" id="ProtNLM"/>
    </source>
</evidence>
<dbReference type="RefSeq" id="WP_304437240.1">
    <property type="nucleotide sequence ID" value="NZ_JAUKUC010000001.1"/>
</dbReference>
<evidence type="ECO:0000313" key="1">
    <source>
        <dbReference type="EMBL" id="MDO1514585.1"/>
    </source>
</evidence>
<name>A0ABT8RV38_9FLAO</name>
<gene>
    <name evidence="1" type="ORF">Q2T41_18175</name>
</gene>
<dbReference type="EMBL" id="JAUKUC010000001">
    <property type="protein sequence ID" value="MDO1514585.1"/>
    <property type="molecule type" value="Genomic_DNA"/>
</dbReference>
<reference evidence="1" key="2">
    <citation type="submission" date="2023-06" db="EMBL/GenBank/DDBJ databases">
        <authorList>
            <person name="Lucena T."/>
            <person name="Sun Q."/>
        </authorList>
    </citation>
    <scope>NUCLEOTIDE SEQUENCE</scope>
    <source>
        <strain evidence="1">CECT 8869</strain>
    </source>
</reference>